<gene>
    <name evidence="2" type="ORF">MCHLO_09004</name>
</gene>
<reference evidence="2" key="1">
    <citation type="submission" date="2014-09" db="EMBL/GenBank/DDBJ databases">
        <title>Genome sequence of the luminous mushroom Mycena chlorophos for searching fungal bioluminescence genes.</title>
        <authorList>
            <person name="Tanaka Y."/>
            <person name="Kasuga D."/>
            <person name="Oba Y."/>
            <person name="Hase S."/>
            <person name="Sato K."/>
            <person name="Oba Y."/>
            <person name="Sakakibara Y."/>
        </authorList>
    </citation>
    <scope>NUCLEOTIDE SEQUENCE</scope>
</reference>
<dbReference type="Proteomes" id="UP000815677">
    <property type="component" value="Unassembled WGS sequence"/>
</dbReference>
<dbReference type="Gene3D" id="3.80.10.10">
    <property type="entry name" value="Ribonuclease Inhibitor"/>
    <property type="match status" value="1"/>
</dbReference>
<dbReference type="EMBL" id="DF847480">
    <property type="protein sequence ID" value="GAT51901.1"/>
    <property type="molecule type" value="Genomic_DNA"/>
</dbReference>
<name>A0ABQ0LLK0_MYCCL</name>
<dbReference type="InterPro" id="IPR036047">
    <property type="entry name" value="F-box-like_dom_sf"/>
</dbReference>
<proteinExistence type="predicted"/>
<feature type="domain" description="F-box" evidence="1">
    <location>
        <begin position="66"/>
        <end position="126"/>
    </location>
</feature>
<organism evidence="2 3">
    <name type="scientific">Mycena chlorophos</name>
    <name type="common">Agaric fungus</name>
    <name type="synonym">Agaricus chlorophos</name>
    <dbReference type="NCBI Taxonomy" id="658473"/>
    <lineage>
        <taxon>Eukaryota</taxon>
        <taxon>Fungi</taxon>
        <taxon>Dikarya</taxon>
        <taxon>Basidiomycota</taxon>
        <taxon>Agaricomycotina</taxon>
        <taxon>Agaricomycetes</taxon>
        <taxon>Agaricomycetidae</taxon>
        <taxon>Agaricales</taxon>
        <taxon>Marasmiineae</taxon>
        <taxon>Mycenaceae</taxon>
        <taxon>Mycena</taxon>
    </lineage>
</organism>
<evidence type="ECO:0000313" key="2">
    <source>
        <dbReference type="EMBL" id="GAT51901.1"/>
    </source>
</evidence>
<sequence>MSSAPEFLSDVVSRLRTLCRLPGIPDATVVPEIEELNAILRALQVAGSEANSEKLHWCLDASDSLSAPIRRLPDEMLSEIFVHIPLMTLHDLFEWCITQPHLKRLSAVCWRWNNVVHATPALWTRVKVDRPPGPTNIAEESIEREYMSALSRTLELSRQRPLHVDIDISSPADYKLVERRPLRLLVQSCSRWRHIDLRVDASKATIDLLSAVSGRLSAVETASVILLQDFSLPMAVDLFGRSPDLLHLELYVQSFVRIVPFPWGKLQSLRMRPGRSAIRPLLQLLEDLPDAADANLDITLTLYFHDPVLEQQRTSLVRSLHFGVGDRETLASFLKGWTLPRLRMLSITATEGCIDLHAPTFLECCVRSSLDQTLTSLDIASVEISSTNLLRCLQELRQLENLVLADHPVHRGDVSKTKKILLDDSLLAGLAACDEQGFTPILVPRLRSFYFFSIYLEFTPRLLLDLGQVRAQWAMRSESCIFELGIGAPGTHLDADIWEERETRLGLIRSAFHMLVETAGTLRWIPERFWEVPEIWQLERM</sequence>
<dbReference type="InterPro" id="IPR001810">
    <property type="entry name" value="F-box_dom"/>
</dbReference>
<accession>A0ABQ0LLK0</accession>
<dbReference type="InterPro" id="IPR032675">
    <property type="entry name" value="LRR_dom_sf"/>
</dbReference>
<evidence type="ECO:0000313" key="3">
    <source>
        <dbReference type="Proteomes" id="UP000815677"/>
    </source>
</evidence>
<dbReference type="Pfam" id="PF12937">
    <property type="entry name" value="F-box-like"/>
    <property type="match status" value="1"/>
</dbReference>
<protein>
    <recommendedName>
        <fullName evidence="1">F-box domain-containing protein</fullName>
    </recommendedName>
</protein>
<dbReference type="SUPFAM" id="SSF81383">
    <property type="entry name" value="F-box domain"/>
    <property type="match status" value="1"/>
</dbReference>
<keyword evidence="3" id="KW-1185">Reference proteome</keyword>
<dbReference type="PROSITE" id="PS50181">
    <property type="entry name" value="FBOX"/>
    <property type="match status" value="1"/>
</dbReference>
<evidence type="ECO:0000259" key="1">
    <source>
        <dbReference type="PROSITE" id="PS50181"/>
    </source>
</evidence>